<evidence type="ECO:0000313" key="4">
    <source>
        <dbReference type="Proteomes" id="UP000298805"/>
    </source>
</evidence>
<accession>A0AAJ4UXB1</accession>
<name>A0AAJ4UXB1_9BACT</name>
<evidence type="ECO:0000313" key="3">
    <source>
        <dbReference type="Proteomes" id="UP000272781"/>
    </source>
</evidence>
<reference evidence="1" key="3">
    <citation type="submission" date="2019-06" db="EMBL/GenBank/DDBJ databases">
        <title>A comparative analysis of the Nautiliaceae.</title>
        <authorList>
            <person name="Grosche A."/>
            <person name="Smedile F."/>
            <person name="Vetriani C."/>
        </authorList>
    </citation>
    <scope>NUCLEOTIDE SEQUENCE</scope>
    <source>
        <strain evidence="1">TB6</strain>
    </source>
</reference>
<evidence type="ECO:0000313" key="2">
    <source>
        <dbReference type="EMBL" id="ROR38887.1"/>
    </source>
</evidence>
<dbReference type="Proteomes" id="UP000272781">
    <property type="component" value="Unassembled WGS sequence"/>
</dbReference>
<keyword evidence="4" id="KW-1185">Reference proteome</keyword>
<proteinExistence type="predicted"/>
<dbReference type="EMBL" id="RJVK01000005">
    <property type="protein sequence ID" value="ROR38887.1"/>
    <property type="molecule type" value="Genomic_DNA"/>
</dbReference>
<gene>
    <name evidence="1" type="ORF">C6V80_00245</name>
    <name evidence="2" type="ORF">EDC58_1802</name>
</gene>
<dbReference type="AlphaFoldDB" id="A0AAJ4UXB1"/>
<dbReference type="Proteomes" id="UP000298805">
    <property type="component" value="Chromosome"/>
</dbReference>
<protein>
    <submittedName>
        <fullName evidence="1">DUF3108 domain-containing protein</fullName>
    </submittedName>
    <submittedName>
        <fullName evidence="2">Uncharacterized protein DUF3108</fullName>
    </submittedName>
</protein>
<evidence type="ECO:0000313" key="1">
    <source>
        <dbReference type="EMBL" id="QCI27450.1"/>
    </source>
</evidence>
<reference evidence="2 3" key="2">
    <citation type="submission" date="2018-11" db="EMBL/GenBank/DDBJ databases">
        <title>Genomic Encyclopedia of Type Strains, Phase IV (KMG-IV): sequencing the most valuable type-strain genomes for metagenomic binning, comparative biology and taxonomic classification.</title>
        <authorList>
            <person name="Goeker M."/>
        </authorList>
    </citation>
    <scope>NUCLEOTIDE SEQUENCE [LARGE SCALE GENOMIC DNA]</scope>
    <source>
        <strain evidence="2 3">DSM 27783</strain>
    </source>
</reference>
<dbReference type="RefSeq" id="WP_123353179.1">
    <property type="nucleotide sequence ID" value="NZ_CP027432.2"/>
</dbReference>
<sequence length="241" mass="27872">MRYILLFLIAIFAYSKTYVATYSAKYGWFGTIATAKGVYERNETDYKIMTTVKTKGFAASISGHLTQTYISEGKVINGRLVPTHYIVDIKRHGDDYYRIYIFDHKNKSVIKKRYKNGKLTKEYKYYYAPDDILTLYWNLPLYLKDKKETYIFHAVGGSKKNGKVEITFPQGEELKELKKTFKVNGTYLKANLYNKVFAGDKGVLYLVIDPTNWVTVAGMVKNVLKIGDLKGKMDYLKIEDK</sequence>
<organism evidence="2 3">
    <name type="scientific">Caminibacter pacificus</name>
    <dbReference type="NCBI Taxonomy" id="1424653"/>
    <lineage>
        <taxon>Bacteria</taxon>
        <taxon>Pseudomonadati</taxon>
        <taxon>Campylobacterota</taxon>
        <taxon>Epsilonproteobacteria</taxon>
        <taxon>Nautiliales</taxon>
        <taxon>Nautiliaceae</taxon>
        <taxon>Caminibacter</taxon>
    </lineage>
</organism>
<reference evidence="4" key="1">
    <citation type="submission" date="2018-03" db="EMBL/GenBank/DDBJ databases">
        <title>A comparative analysis of the Nautiliaceae.</title>
        <authorList>
            <person name="Grosche A."/>
            <person name="Smedile F."/>
            <person name="Vetriani C."/>
        </authorList>
    </citation>
    <scope>NUCLEOTIDE SEQUENCE [LARGE SCALE GENOMIC DNA]</scope>
    <source>
        <strain evidence="4">TB6</strain>
    </source>
</reference>
<dbReference type="EMBL" id="CP027432">
    <property type="protein sequence ID" value="QCI27450.1"/>
    <property type="molecule type" value="Genomic_DNA"/>
</dbReference>